<comment type="caution">
    <text evidence="1">The sequence shown here is derived from an EMBL/GenBank/DDBJ whole genome shotgun (WGS) entry which is preliminary data.</text>
</comment>
<accession>A0A090QZ79</accession>
<organism evidence="1 2">
    <name type="scientific">Nonlabens ulvanivorans</name>
    <name type="common">Persicivirga ulvanivorans</name>
    <dbReference type="NCBI Taxonomy" id="906888"/>
    <lineage>
        <taxon>Bacteria</taxon>
        <taxon>Pseudomonadati</taxon>
        <taxon>Bacteroidota</taxon>
        <taxon>Flavobacteriia</taxon>
        <taxon>Flavobacteriales</taxon>
        <taxon>Flavobacteriaceae</taxon>
        <taxon>Nonlabens</taxon>
    </lineage>
</organism>
<evidence type="ECO:0000313" key="2">
    <source>
        <dbReference type="Proteomes" id="UP000029226"/>
    </source>
</evidence>
<dbReference type="Proteomes" id="UP000029226">
    <property type="component" value="Unassembled WGS sequence"/>
</dbReference>
<protein>
    <submittedName>
        <fullName evidence="1">Uncharacterized protein</fullName>
    </submittedName>
</protein>
<proteinExistence type="predicted"/>
<gene>
    <name evidence="1" type="ORF">JCM19314_1784</name>
</gene>
<evidence type="ECO:0000313" key="1">
    <source>
        <dbReference type="EMBL" id="GAL00747.1"/>
    </source>
</evidence>
<reference evidence="1 2" key="1">
    <citation type="journal article" date="2014" name="Genome Announc.">
        <title>Draft Genome Sequences of Marine Flavobacterium Nonlabens Strains NR17, NR24, NR27, NR32, NR33, and Ara13.</title>
        <authorList>
            <person name="Nakanishi M."/>
            <person name="Meirelles P."/>
            <person name="Suzuki R."/>
            <person name="Takatani N."/>
            <person name="Mino S."/>
            <person name="Suda W."/>
            <person name="Oshima K."/>
            <person name="Hattori M."/>
            <person name="Ohkuma M."/>
            <person name="Hosokawa M."/>
            <person name="Miyashita K."/>
            <person name="Thompson F.L."/>
            <person name="Niwa A."/>
            <person name="Sawabe T."/>
            <person name="Sawabe T."/>
        </authorList>
    </citation>
    <scope>NUCLEOTIDE SEQUENCE [LARGE SCALE GENOMIC DNA]</scope>
    <source>
        <strain evidence="2">JCM19314</strain>
    </source>
</reference>
<sequence length="55" mass="6226">MLLVSIPQPWDGIIIETSFKNGPQKCLCTLNDRVEHNTITAIINTPIFLTIFKNI</sequence>
<name>A0A090QZ79_NONUL</name>
<dbReference type="AlphaFoldDB" id="A0A090QZ79"/>
<dbReference type="EMBL" id="BBMM01000006">
    <property type="protein sequence ID" value="GAL00747.1"/>
    <property type="molecule type" value="Genomic_DNA"/>
</dbReference>